<comment type="caution">
    <text evidence="1">The sequence shown here is derived from an EMBL/GenBank/DDBJ whole genome shotgun (WGS) entry which is preliminary data.</text>
</comment>
<dbReference type="EMBL" id="RYZH01000049">
    <property type="protein sequence ID" value="RUL84359.1"/>
    <property type="molecule type" value="Genomic_DNA"/>
</dbReference>
<evidence type="ECO:0000313" key="2">
    <source>
        <dbReference type="Proteomes" id="UP000280296"/>
    </source>
</evidence>
<dbReference type="SUPFAM" id="SSF53335">
    <property type="entry name" value="S-adenosyl-L-methionine-dependent methyltransferases"/>
    <property type="match status" value="1"/>
</dbReference>
<dbReference type="OrthoDB" id="256730at2"/>
<reference evidence="1 2" key="2">
    <citation type="submission" date="2019-01" db="EMBL/GenBank/DDBJ databases">
        <title>Tautonia sociabilis, a novel thermotolerant planctomycete of Isosphaeraceae family, isolated from a 4000 m deep subterranean habitat.</title>
        <authorList>
            <person name="Kovaleva O.L."/>
            <person name="Elcheninov A.G."/>
            <person name="Van Heerden E."/>
            <person name="Toshchakov S.V."/>
            <person name="Novikov A."/>
            <person name="Bonch-Osmolovskaya E.A."/>
            <person name="Kublanov I.V."/>
        </authorList>
    </citation>
    <scope>NUCLEOTIDE SEQUENCE [LARGE SCALE GENOMIC DNA]</scope>
    <source>
        <strain evidence="1 2">GM2012</strain>
    </source>
</reference>
<reference evidence="1 2" key="1">
    <citation type="submission" date="2018-12" db="EMBL/GenBank/DDBJ databases">
        <authorList>
            <person name="Toschakov S.V."/>
        </authorList>
    </citation>
    <scope>NUCLEOTIDE SEQUENCE [LARGE SCALE GENOMIC DNA]</scope>
    <source>
        <strain evidence="1 2">GM2012</strain>
    </source>
</reference>
<dbReference type="InterPro" id="IPR029063">
    <property type="entry name" value="SAM-dependent_MTases_sf"/>
</dbReference>
<keyword evidence="2" id="KW-1185">Reference proteome</keyword>
<dbReference type="Proteomes" id="UP000280296">
    <property type="component" value="Unassembled WGS sequence"/>
</dbReference>
<evidence type="ECO:0008006" key="3">
    <source>
        <dbReference type="Google" id="ProtNLM"/>
    </source>
</evidence>
<proteinExistence type="predicted"/>
<dbReference type="Gene3D" id="3.40.50.150">
    <property type="entry name" value="Vaccinia Virus protein VP39"/>
    <property type="match status" value="1"/>
</dbReference>
<name>A0A432MF15_9BACT</name>
<dbReference type="AlphaFoldDB" id="A0A432MF15"/>
<gene>
    <name evidence="1" type="ORF">TsocGM_20315</name>
</gene>
<organism evidence="1 2">
    <name type="scientific">Tautonia sociabilis</name>
    <dbReference type="NCBI Taxonomy" id="2080755"/>
    <lineage>
        <taxon>Bacteria</taxon>
        <taxon>Pseudomonadati</taxon>
        <taxon>Planctomycetota</taxon>
        <taxon>Planctomycetia</taxon>
        <taxon>Isosphaerales</taxon>
        <taxon>Isosphaeraceae</taxon>
        <taxon>Tautonia</taxon>
    </lineage>
</organism>
<dbReference type="PRINTS" id="PR00507">
    <property type="entry name" value="N12N6MTFRASE"/>
</dbReference>
<evidence type="ECO:0000313" key="1">
    <source>
        <dbReference type="EMBL" id="RUL84359.1"/>
    </source>
</evidence>
<dbReference type="RefSeq" id="WP_126727295.1">
    <property type="nucleotide sequence ID" value="NZ_RYZH01000049.1"/>
</dbReference>
<protein>
    <recommendedName>
        <fullName evidence="3">DNA methylase N-4/N-6 domain-containing protein</fullName>
    </recommendedName>
</protein>
<accession>A0A432MF15</accession>
<sequence>MNRIDTPHRIANPHYAARNARRAVYAKLPRAPLTASPVPRLTSLYHHDEAGPYGDRRYPGNCSGELVKDLLTFFAPATVLDPMTGSGTCYDVCRELGVPCRSLDLREGFDACDPETFPAEGTQDFCWAHPPYWRMKRYCDDPRDLSAAPTLGDFLDRYAAFIANCHRALRPGGTLAILMGDYSDREQGFVPLVYHTKRLAFAEGFRQACTDIIRFSHGASSGTKVYRSAFIPGLHDVCTVFEKGR</sequence>